<feature type="signal peptide" evidence="1">
    <location>
        <begin position="1"/>
        <end position="36"/>
    </location>
</feature>
<reference evidence="2" key="1">
    <citation type="submission" date="2022-06" db="EMBL/GenBank/DDBJ databases">
        <title>WGS of actinobacteria.</title>
        <authorList>
            <person name="Thawai C."/>
        </authorList>
    </citation>
    <scope>NUCLEOTIDE SEQUENCE</scope>
    <source>
        <strain evidence="2">DSM 42010</strain>
    </source>
</reference>
<dbReference type="Gene3D" id="2.40.10.10">
    <property type="entry name" value="Trypsin-like serine proteases"/>
    <property type="match status" value="2"/>
</dbReference>
<feature type="chain" id="PRO_5040859468" evidence="1">
    <location>
        <begin position="37"/>
        <end position="362"/>
    </location>
</feature>
<accession>A0A9X2M4M7</accession>
<dbReference type="InterPro" id="IPR043504">
    <property type="entry name" value="Peptidase_S1_PA_chymotrypsin"/>
</dbReference>
<sequence length="362" mass="37928">MTHPRTATARLRTRRTATALAAAATIAGVLAPAAGAVSSPDAAPKAGSPAEVKVAVHAMASTAQDERRVRAHWTPERIAALNTPLSDNPPHDAADGARWKGGGAVTTTVGRLFFTDHGEDASCTATLVRSANHGTVATAAHCLNNTDLLGENNQWQSNAMFVPGYREGEAPLGAFVVRWGVLNSIWLENNQTDPVTYDSHDQAFAVLGRNERGQTAEEAAGTAQDIAFDVPGDRTAFEFGYPRAASDPAREGLPEYTGRAMAYCQGTPREYPGTPDFPEPEGIWGAPCVMGGGASGGPRFSGFSATTGHGALVGVNTQSGRMDATGAGCDDEGDPACVRHLVGPRFTTALTEPLHEKAQRLR</sequence>
<dbReference type="EMBL" id="JANIIC010000066">
    <property type="protein sequence ID" value="MCQ8834966.1"/>
    <property type="molecule type" value="Genomic_DNA"/>
</dbReference>
<gene>
    <name evidence="2" type="ORF">NQU54_39415</name>
</gene>
<keyword evidence="1" id="KW-0732">Signal</keyword>
<dbReference type="AlphaFoldDB" id="A0A9X2M4M7"/>
<dbReference type="Proteomes" id="UP001142400">
    <property type="component" value="Unassembled WGS sequence"/>
</dbReference>
<protein>
    <submittedName>
        <fullName evidence="2">Peptidase</fullName>
    </submittedName>
</protein>
<comment type="caution">
    <text evidence="2">The sequence shown here is derived from an EMBL/GenBank/DDBJ whole genome shotgun (WGS) entry which is preliminary data.</text>
</comment>
<evidence type="ECO:0000313" key="2">
    <source>
        <dbReference type="EMBL" id="MCQ8834966.1"/>
    </source>
</evidence>
<dbReference type="InterPro" id="IPR009003">
    <property type="entry name" value="Peptidase_S1_PA"/>
</dbReference>
<name>A0A9X2M4M7_STRMQ</name>
<organism evidence="2 3">
    <name type="scientific">Streptomyces malaysiensis subsp. samsunensis</name>
    <dbReference type="NCBI Taxonomy" id="459658"/>
    <lineage>
        <taxon>Bacteria</taxon>
        <taxon>Bacillati</taxon>
        <taxon>Actinomycetota</taxon>
        <taxon>Actinomycetes</taxon>
        <taxon>Kitasatosporales</taxon>
        <taxon>Streptomycetaceae</taxon>
        <taxon>Streptomyces</taxon>
        <taxon>Streptomyces violaceusniger group</taxon>
    </lineage>
</organism>
<evidence type="ECO:0000256" key="1">
    <source>
        <dbReference type="SAM" id="SignalP"/>
    </source>
</evidence>
<dbReference type="PROSITE" id="PS51318">
    <property type="entry name" value="TAT"/>
    <property type="match status" value="1"/>
</dbReference>
<dbReference type="RefSeq" id="WP_257635188.1">
    <property type="nucleotide sequence ID" value="NZ_JANIIC010000066.1"/>
</dbReference>
<dbReference type="SUPFAM" id="SSF50494">
    <property type="entry name" value="Trypsin-like serine proteases"/>
    <property type="match status" value="1"/>
</dbReference>
<dbReference type="InterPro" id="IPR006311">
    <property type="entry name" value="TAT_signal"/>
</dbReference>
<evidence type="ECO:0000313" key="3">
    <source>
        <dbReference type="Proteomes" id="UP001142400"/>
    </source>
</evidence>
<keyword evidence="3" id="KW-1185">Reference proteome</keyword>
<proteinExistence type="predicted"/>